<dbReference type="Pfam" id="PF02518">
    <property type="entry name" value="HATPase_c"/>
    <property type="match status" value="1"/>
</dbReference>
<keyword evidence="1" id="KW-0472">Membrane</keyword>
<dbReference type="PANTHER" id="PTHR34220">
    <property type="entry name" value="SENSOR HISTIDINE KINASE YPDA"/>
    <property type="match status" value="1"/>
</dbReference>
<keyword evidence="1" id="KW-1133">Transmembrane helix</keyword>
<comment type="caution">
    <text evidence="4">The sequence shown here is derived from an EMBL/GenBank/DDBJ whole genome shotgun (WGS) entry which is preliminary data.</text>
</comment>
<keyword evidence="1" id="KW-0812">Transmembrane</keyword>
<dbReference type="Gene3D" id="3.30.565.10">
    <property type="entry name" value="Histidine kinase-like ATPase, C-terminal domain"/>
    <property type="match status" value="1"/>
</dbReference>
<evidence type="ECO:0000259" key="2">
    <source>
        <dbReference type="Pfam" id="PF02518"/>
    </source>
</evidence>
<feature type="transmembrane region" description="Helical" evidence="1">
    <location>
        <begin position="21"/>
        <end position="43"/>
    </location>
</feature>
<dbReference type="SUPFAM" id="SSF55874">
    <property type="entry name" value="ATPase domain of HSP90 chaperone/DNA topoisomerase II/histidine kinase"/>
    <property type="match status" value="1"/>
</dbReference>
<proteinExistence type="predicted"/>
<dbReference type="InterPro" id="IPR010559">
    <property type="entry name" value="Sig_transdc_His_kin_internal"/>
</dbReference>
<dbReference type="InterPro" id="IPR050640">
    <property type="entry name" value="Bact_2-comp_sensor_kinase"/>
</dbReference>
<evidence type="ECO:0000313" key="4">
    <source>
        <dbReference type="EMBL" id="HGY38434.1"/>
    </source>
</evidence>
<dbReference type="GO" id="GO:0016020">
    <property type="term" value="C:membrane"/>
    <property type="evidence" value="ECO:0007669"/>
    <property type="project" value="InterPro"/>
</dbReference>
<gene>
    <name evidence="4" type="ORF">ENW11_01310</name>
</gene>
<dbReference type="Gene3D" id="3.30.450.20">
    <property type="entry name" value="PAS domain"/>
    <property type="match status" value="1"/>
</dbReference>
<evidence type="ECO:0000259" key="3">
    <source>
        <dbReference type="Pfam" id="PF06580"/>
    </source>
</evidence>
<keyword evidence="4" id="KW-0418">Kinase</keyword>
<dbReference type="InterPro" id="IPR003594">
    <property type="entry name" value="HATPase_dom"/>
</dbReference>
<accession>A0A7V4WK98</accession>
<feature type="domain" description="Histidine kinase/HSP90-like ATPase" evidence="2">
    <location>
        <begin position="446"/>
        <end position="557"/>
    </location>
</feature>
<dbReference type="AlphaFoldDB" id="A0A7V4WK98"/>
<dbReference type="EMBL" id="DTIY01000010">
    <property type="protein sequence ID" value="HGY38434.1"/>
    <property type="molecule type" value="Genomic_DNA"/>
</dbReference>
<dbReference type="RefSeq" id="WP_017873443.1">
    <property type="nucleotide sequence ID" value="NZ_CP187957.1"/>
</dbReference>
<dbReference type="PANTHER" id="PTHR34220:SF7">
    <property type="entry name" value="SENSOR HISTIDINE KINASE YPDA"/>
    <property type="match status" value="1"/>
</dbReference>
<protein>
    <submittedName>
        <fullName evidence="4">Sensor histidine kinase</fullName>
    </submittedName>
</protein>
<reference evidence="4" key="1">
    <citation type="journal article" date="2020" name="mSystems">
        <title>Genome- and Community-Level Interaction Insights into Carbon Utilization and Element Cycling Functions of Hydrothermarchaeota in Hydrothermal Sediment.</title>
        <authorList>
            <person name="Zhou Z."/>
            <person name="Liu Y."/>
            <person name="Xu W."/>
            <person name="Pan J."/>
            <person name="Luo Z.H."/>
            <person name="Li M."/>
        </authorList>
    </citation>
    <scope>NUCLEOTIDE SEQUENCE [LARGE SCALE GENOMIC DNA]</scope>
    <source>
        <strain evidence="4">SpSt-82</strain>
    </source>
</reference>
<organism evidence="4">
    <name type="scientific">Candidatus Caldatribacterium saccharofermentans</name>
    <dbReference type="NCBI Taxonomy" id="1454753"/>
    <lineage>
        <taxon>Bacteria</taxon>
        <taxon>Pseudomonadati</taxon>
        <taxon>Atribacterota</taxon>
        <taxon>Atribacteria</taxon>
        <taxon>Atribacterales</taxon>
        <taxon>Candidatus Caldatribacteriaceae</taxon>
        <taxon>Candidatus Caldatribacterium</taxon>
    </lineage>
</organism>
<sequence length="561" mass="62920">MRSEAQFLTLSHVFKGIPKPLRYRLAITLGLLLIGIASFGLLVSSTIAKKLAEEAKQKVLWEARLYAEQLGRTIVRIASRLDFLVASNSAEIADMKTLARKLDILRSESAGVVRAWLVYPDGRIVTSSNTSPQEIARRPIWQAFLQGKRPASFSGVLLSETKTIMSTPFKETEEGLALVTLVSISLQGNTIIRVGGLDLSIAQAVTDETRSGINWAWNRSPVTVYTPEGRLIASPLEEEKRLVPGLRDDSGRPLIRYFLAHPDKDWGTLLYEEEKERWIGAFVRDRTLGMVVTVKRPSKNLLVPVQRATTVLTVTALLSVVLAVLSVTVSYSTELQFRELQYRNKKAEFQALQTYMNPHFLFNALSCLCSLANPRDYQLVPKAVKAIAEVLRYILKDTEALVPLREEIACVRNYVTIQKFRFRDRFEYNEVVPEDLLSLPIPKLTIQPLVENCFVHGVERTLDRVTIHVVVAYNDACLEVSVTDDGPGFGPEKLTKLQDLLKRAAKEEQEAVIPPSEHGAGLLNTYRRLLLIYGNSVRLMVKEESGKTTVTVIFPLGNDKF</sequence>
<feature type="domain" description="Signal transduction histidine kinase internal region" evidence="3">
    <location>
        <begin position="347"/>
        <end position="426"/>
    </location>
</feature>
<keyword evidence="4" id="KW-0808">Transferase</keyword>
<dbReference type="Pfam" id="PF06580">
    <property type="entry name" value="His_kinase"/>
    <property type="match status" value="1"/>
</dbReference>
<dbReference type="GO" id="GO:0000155">
    <property type="term" value="F:phosphorelay sensor kinase activity"/>
    <property type="evidence" value="ECO:0007669"/>
    <property type="project" value="InterPro"/>
</dbReference>
<evidence type="ECO:0000256" key="1">
    <source>
        <dbReference type="SAM" id="Phobius"/>
    </source>
</evidence>
<dbReference type="InterPro" id="IPR036890">
    <property type="entry name" value="HATPase_C_sf"/>
</dbReference>
<name>A0A7V4WK98_9BACT</name>